<dbReference type="AlphaFoldDB" id="A0A4V3SIY0"/>
<dbReference type="PANTHER" id="PTHR34144:SF7">
    <property type="entry name" value="EXPORT PROTEIN (CAP59), PUTATIVE (AFU_ORTHOLOGUE AFUA_7G05020)-RELATED"/>
    <property type="match status" value="1"/>
</dbReference>
<accession>A0A4V3SIY0</accession>
<evidence type="ECO:0008006" key="3">
    <source>
        <dbReference type="Google" id="ProtNLM"/>
    </source>
</evidence>
<dbReference type="Proteomes" id="UP000298138">
    <property type="component" value="Unassembled WGS sequence"/>
</dbReference>
<sequence>MRLPRRLQRFLIVFFISILLYRLYRRTFSSLHPSPPLPTTTFEPSFRAPAPAPTVPENLERIFIAANLHDVAASFPAWSKSVLELVNLLGQKNVFLSIHEAGSRDGTKELLQRFEGELDRKGINNRVVMDDEILEELKKEPKKYREGWTFTARKKWELRQVPWQAKMRNKALEPLEDDTVVNLEKYGMGVGWILFLGGGIYFNPVDILHLISTNSGSFAAACGLDFMNPPELYDTFSLRDFYGRTPISPQFPYFSEGDTRIALLRGDPAVLVKSCWNGLALFRAAPFLPPTNLRFRSIDDSLAWYHVDASERCLIHYDNPDTPYKGVWLNPRVRVAYSETMWARVKEMPLEGWRRPKWIVKGEDNKAKLPRSNEAVESRVREWGQKENAVECLVEGVQVAVWDGNGMKVNDAEEEEGR</sequence>
<protein>
    <recommendedName>
        <fullName evidence="3">Glycosyltransferase family 69 protein</fullName>
    </recommendedName>
</protein>
<dbReference type="InParanoid" id="A0A4V3SIY0"/>
<dbReference type="PANTHER" id="PTHR34144">
    <property type="entry name" value="CHROMOSOME 8, WHOLE GENOME SHOTGUN SEQUENCE"/>
    <property type="match status" value="1"/>
</dbReference>
<gene>
    <name evidence="1" type="ORF">EX30DRAFT_318527</name>
</gene>
<dbReference type="STRING" id="341454.A0A4V3SIY0"/>
<dbReference type="InterPro" id="IPR021047">
    <property type="entry name" value="Mannosyltransferase_CMT1"/>
</dbReference>
<keyword evidence="2" id="KW-1185">Reference proteome</keyword>
<dbReference type="Pfam" id="PF11735">
    <property type="entry name" value="CAP59_mtransfer"/>
    <property type="match status" value="1"/>
</dbReference>
<proteinExistence type="predicted"/>
<evidence type="ECO:0000313" key="2">
    <source>
        <dbReference type="Proteomes" id="UP000298138"/>
    </source>
</evidence>
<dbReference type="OrthoDB" id="262547at2759"/>
<reference evidence="1 2" key="1">
    <citation type="submission" date="2019-04" db="EMBL/GenBank/DDBJ databases">
        <title>Comparative genomics and transcriptomics to analyze fruiting body development in filamentous ascomycetes.</title>
        <authorList>
            <consortium name="DOE Joint Genome Institute"/>
            <person name="Lutkenhaus R."/>
            <person name="Traeger S."/>
            <person name="Breuer J."/>
            <person name="Kuo A."/>
            <person name="Lipzen A."/>
            <person name="Pangilinan J."/>
            <person name="Dilworth D."/>
            <person name="Sandor L."/>
            <person name="Poggeler S."/>
            <person name="Barry K."/>
            <person name="Grigoriev I.V."/>
            <person name="Nowrousian M."/>
        </authorList>
    </citation>
    <scope>NUCLEOTIDE SEQUENCE [LARGE SCALE GENOMIC DNA]</scope>
    <source>
        <strain evidence="1 2">CBS 389.68</strain>
    </source>
</reference>
<organism evidence="1 2">
    <name type="scientific">Ascodesmis nigricans</name>
    <dbReference type="NCBI Taxonomy" id="341454"/>
    <lineage>
        <taxon>Eukaryota</taxon>
        <taxon>Fungi</taxon>
        <taxon>Dikarya</taxon>
        <taxon>Ascomycota</taxon>
        <taxon>Pezizomycotina</taxon>
        <taxon>Pezizomycetes</taxon>
        <taxon>Pezizales</taxon>
        <taxon>Ascodesmidaceae</taxon>
        <taxon>Ascodesmis</taxon>
    </lineage>
</organism>
<evidence type="ECO:0000313" key="1">
    <source>
        <dbReference type="EMBL" id="TGZ81905.1"/>
    </source>
</evidence>
<name>A0A4V3SIY0_9PEZI</name>
<dbReference type="EMBL" id="ML220117">
    <property type="protein sequence ID" value="TGZ81905.1"/>
    <property type="molecule type" value="Genomic_DNA"/>
</dbReference>